<dbReference type="SUPFAM" id="SSF51726">
    <property type="entry name" value="UROD/MetE-like"/>
    <property type="match status" value="1"/>
</dbReference>
<dbReference type="PANTHER" id="PTHR47099:SF1">
    <property type="entry name" value="METHYLCOBAMIDE:COM METHYLTRANSFERASE MTBA"/>
    <property type="match status" value="1"/>
</dbReference>
<evidence type="ECO:0000313" key="3">
    <source>
        <dbReference type="Proteomes" id="UP000030661"/>
    </source>
</evidence>
<dbReference type="Proteomes" id="UP000030661">
    <property type="component" value="Unassembled WGS sequence"/>
</dbReference>
<protein>
    <recommendedName>
        <fullName evidence="1">Uroporphyrinogen decarboxylase (URO-D) domain-containing protein</fullName>
    </recommendedName>
</protein>
<dbReference type="GO" id="GO:0006779">
    <property type="term" value="P:porphyrin-containing compound biosynthetic process"/>
    <property type="evidence" value="ECO:0007669"/>
    <property type="project" value="InterPro"/>
</dbReference>
<dbReference type="GO" id="GO:0004853">
    <property type="term" value="F:uroporphyrinogen decarboxylase activity"/>
    <property type="evidence" value="ECO:0007669"/>
    <property type="project" value="InterPro"/>
</dbReference>
<dbReference type="eggNOG" id="COG0407">
    <property type="taxonomic scope" value="Bacteria"/>
</dbReference>
<accession>A0A081C8I5</accession>
<dbReference type="AlphaFoldDB" id="A0A081C8I5"/>
<name>A0A081C8I5_VECG1</name>
<evidence type="ECO:0000259" key="1">
    <source>
        <dbReference type="Pfam" id="PF01208"/>
    </source>
</evidence>
<dbReference type="PANTHER" id="PTHR47099">
    <property type="entry name" value="METHYLCOBAMIDE:COM METHYLTRANSFERASE MTBA"/>
    <property type="match status" value="1"/>
</dbReference>
<dbReference type="InterPro" id="IPR052024">
    <property type="entry name" value="Methanogen_methyltrans"/>
</dbReference>
<feature type="domain" description="Uroporphyrinogen decarboxylase (URO-D)" evidence="1">
    <location>
        <begin position="163"/>
        <end position="362"/>
    </location>
</feature>
<organism evidence="2">
    <name type="scientific">Vecturithrix granuli</name>
    <dbReference type="NCBI Taxonomy" id="1499967"/>
    <lineage>
        <taxon>Bacteria</taxon>
        <taxon>Candidatus Moduliflexota</taxon>
        <taxon>Candidatus Vecturitrichia</taxon>
        <taxon>Candidatus Vecturitrichales</taxon>
        <taxon>Candidatus Vecturitrichaceae</taxon>
        <taxon>Candidatus Vecturithrix</taxon>
    </lineage>
</organism>
<dbReference type="InterPro" id="IPR038071">
    <property type="entry name" value="UROD/MetE-like_sf"/>
</dbReference>
<dbReference type="Pfam" id="PF01208">
    <property type="entry name" value="URO-D"/>
    <property type="match status" value="1"/>
</dbReference>
<dbReference type="EMBL" id="DF820475">
    <property type="protein sequence ID" value="GAK60890.1"/>
    <property type="molecule type" value="Genomic_DNA"/>
</dbReference>
<proteinExistence type="predicted"/>
<sequence length="368" mass="41964">MDSRERTFLALEHQEPDRVPIDCWLSPGMKRKIENGLKLSYEQFLDVHEIDFRYIEGPRYRGPELKTQDGTIELDIWGVPRVQVDLQFANGTGNYAESYKEVLQSPLQPIKSPEEILDYAHWPSPDWFDYSDIENQCKSIKEQGRVVVFMGDRLNRFAQLKPAMYLRGYEQIMIDMIENPEIAKAIFSQISSFYLEYGWRIFEAAKGNIDILCTGDDFGSQNGPLLSPSMWVAFLKEGFQKYVQLGKAFNAYMMHHTCGSVYALIPEMLDCDLDILQSLQPEAAKMDPKILKKEFGNRLAFQGGISIQKVLPYGSPAEVSEHVKLLLNAMAPGGGYIACTSHNIQADTPLANVSALFEAYHDFGRYRR</sequence>
<dbReference type="HOGENOM" id="CLU_054162_0_0_0"/>
<gene>
    <name evidence="2" type="ORF">U27_00788</name>
</gene>
<dbReference type="STRING" id="1499967.U27_00788"/>
<reference evidence="2" key="1">
    <citation type="journal article" date="2015" name="PeerJ">
        <title>First genomic representation of candidate bacterial phylum KSB3 points to enhanced environmental sensing as a trigger of wastewater bulking.</title>
        <authorList>
            <person name="Sekiguchi Y."/>
            <person name="Ohashi A."/>
            <person name="Parks D.H."/>
            <person name="Yamauchi T."/>
            <person name="Tyson G.W."/>
            <person name="Hugenholtz P."/>
        </authorList>
    </citation>
    <scope>NUCLEOTIDE SEQUENCE [LARGE SCALE GENOMIC DNA]</scope>
</reference>
<dbReference type="InterPro" id="IPR000257">
    <property type="entry name" value="Uroporphyrinogen_deCOase"/>
</dbReference>
<evidence type="ECO:0000313" key="2">
    <source>
        <dbReference type="EMBL" id="GAK60890.1"/>
    </source>
</evidence>
<keyword evidence="3" id="KW-1185">Reference proteome</keyword>
<dbReference type="Gene3D" id="3.20.20.210">
    <property type="match status" value="1"/>
</dbReference>